<dbReference type="EMBL" id="RXIC02000026">
    <property type="protein sequence ID" value="KAB1204541.1"/>
    <property type="molecule type" value="Genomic_DNA"/>
</dbReference>
<dbReference type="Pfam" id="PF14226">
    <property type="entry name" value="DIOX_N"/>
    <property type="match status" value="1"/>
</dbReference>
<dbReference type="AlphaFoldDB" id="A0A6A1UW77"/>
<keyword evidence="2 3" id="KW-0408">Iron</keyword>
<reference evidence="5 6" key="1">
    <citation type="journal article" date="2019" name="Plant Biotechnol. J.">
        <title>The red bayberry genome and genetic basis of sex determination.</title>
        <authorList>
            <person name="Jia H.M."/>
            <person name="Jia H.J."/>
            <person name="Cai Q.L."/>
            <person name="Wang Y."/>
            <person name="Zhao H.B."/>
            <person name="Yang W.F."/>
            <person name="Wang G.Y."/>
            <person name="Li Y.H."/>
            <person name="Zhan D.L."/>
            <person name="Shen Y.T."/>
            <person name="Niu Q.F."/>
            <person name="Chang L."/>
            <person name="Qiu J."/>
            <person name="Zhao L."/>
            <person name="Xie H.B."/>
            <person name="Fu W.Y."/>
            <person name="Jin J."/>
            <person name="Li X.W."/>
            <person name="Jiao Y."/>
            <person name="Zhou C.C."/>
            <person name="Tu T."/>
            <person name="Chai C.Y."/>
            <person name="Gao J.L."/>
            <person name="Fan L.J."/>
            <person name="van de Weg E."/>
            <person name="Wang J.Y."/>
            <person name="Gao Z.S."/>
        </authorList>
    </citation>
    <scope>NUCLEOTIDE SEQUENCE [LARGE SCALE GENOMIC DNA]</scope>
    <source>
        <tissue evidence="5">Leaves</tissue>
    </source>
</reference>
<proteinExistence type="inferred from homology"/>
<dbReference type="SUPFAM" id="SSF51197">
    <property type="entry name" value="Clavaminate synthase-like"/>
    <property type="match status" value="1"/>
</dbReference>
<keyword evidence="5" id="KW-0223">Dioxygenase</keyword>
<evidence type="ECO:0000256" key="1">
    <source>
        <dbReference type="ARBA" id="ARBA00022723"/>
    </source>
</evidence>
<dbReference type="InterPro" id="IPR050231">
    <property type="entry name" value="Iron_ascorbate_oxido_reductase"/>
</dbReference>
<keyword evidence="1 3" id="KW-0479">Metal-binding</keyword>
<dbReference type="PANTHER" id="PTHR47990">
    <property type="entry name" value="2-OXOGLUTARATE (2OG) AND FE(II)-DEPENDENT OXYGENASE SUPERFAMILY PROTEIN-RELATED"/>
    <property type="match status" value="1"/>
</dbReference>
<protein>
    <submittedName>
        <fullName evidence="5">Gibberellin 3-beta-dioxygenase 1</fullName>
    </submittedName>
</protein>
<dbReference type="InterPro" id="IPR005123">
    <property type="entry name" value="Oxoglu/Fe-dep_dioxygenase_dom"/>
</dbReference>
<sequence>MSSITDVYGAHHCPLKHLVPLDFEAVRTAPESYVWPKSDAFSCGEQLSVPVIDLMDPNATELIRQALETWGVFQLLNHGICSSLIEEVEYEARRLFALPAQQKLKVLRSTKGSTGYGLPRVAKHYPRHLWHEGFTVMGSPTDHARKLWPHDYERFCDVVENYQKAMKALAERLTRLILLSLSICDEEIRWLGSSSDSGSSNITAALQLNSYPPCPDPDDGQVMGIGPHTDTSLITILRQSDINGLEIFKDGVGWVPVPPVAGALVINLGDLLRFSQMLDSAASFIVQS</sequence>
<evidence type="ECO:0000313" key="5">
    <source>
        <dbReference type="EMBL" id="KAB1204541.1"/>
    </source>
</evidence>
<dbReference type="Proteomes" id="UP000516437">
    <property type="component" value="Chromosome 8"/>
</dbReference>
<dbReference type="Gene3D" id="2.60.120.330">
    <property type="entry name" value="B-lactam Antibiotic, Isopenicillin N Synthase, Chain"/>
    <property type="match status" value="1"/>
</dbReference>
<dbReference type="OrthoDB" id="288590at2759"/>
<dbReference type="GO" id="GO:0051213">
    <property type="term" value="F:dioxygenase activity"/>
    <property type="evidence" value="ECO:0007669"/>
    <property type="project" value="UniProtKB-KW"/>
</dbReference>
<organism evidence="5 6">
    <name type="scientific">Morella rubra</name>
    <name type="common">Chinese bayberry</name>
    <dbReference type="NCBI Taxonomy" id="262757"/>
    <lineage>
        <taxon>Eukaryota</taxon>
        <taxon>Viridiplantae</taxon>
        <taxon>Streptophyta</taxon>
        <taxon>Embryophyta</taxon>
        <taxon>Tracheophyta</taxon>
        <taxon>Spermatophyta</taxon>
        <taxon>Magnoliopsida</taxon>
        <taxon>eudicotyledons</taxon>
        <taxon>Gunneridae</taxon>
        <taxon>Pentapetalae</taxon>
        <taxon>rosids</taxon>
        <taxon>fabids</taxon>
        <taxon>Fagales</taxon>
        <taxon>Myricaceae</taxon>
        <taxon>Morella</taxon>
    </lineage>
</organism>
<dbReference type="Pfam" id="PF03171">
    <property type="entry name" value="2OG-FeII_Oxy"/>
    <property type="match status" value="1"/>
</dbReference>
<gene>
    <name evidence="5" type="ORF">CJ030_MR8G021807</name>
</gene>
<evidence type="ECO:0000259" key="4">
    <source>
        <dbReference type="PROSITE" id="PS51471"/>
    </source>
</evidence>
<dbReference type="GO" id="GO:0046872">
    <property type="term" value="F:metal ion binding"/>
    <property type="evidence" value="ECO:0007669"/>
    <property type="project" value="UniProtKB-KW"/>
</dbReference>
<comment type="similarity">
    <text evidence="3">Belongs to the iron/ascorbate-dependent oxidoreductase family.</text>
</comment>
<dbReference type="PROSITE" id="PS51471">
    <property type="entry name" value="FE2OG_OXY"/>
    <property type="match status" value="1"/>
</dbReference>
<evidence type="ECO:0000256" key="3">
    <source>
        <dbReference type="RuleBase" id="RU003682"/>
    </source>
</evidence>
<evidence type="ECO:0000313" key="6">
    <source>
        <dbReference type="Proteomes" id="UP000516437"/>
    </source>
</evidence>
<dbReference type="SMR" id="A0A6A1UW77"/>
<dbReference type="PRINTS" id="PR00682">
    <property type="entry name" value="IPNSYNTHASE"/>
</dbReference>
<feature type="domain" description="Fe2OG dioxygenase" evidence="4">
    <location>
        <begin position="201"/>
        <end position="288"/>
    </location>
</feature>
<accession>A0A6A1UW77</accession>
<dbReference type="InterPro" id="IPR044861">
    <property type="entry name" value="IPNS-like_FE2OG_OXY"/>
</dbReference>
<evidence type="ECO:0000256" key="2">
    <source>
        <dbReference type="ARBA" id="ARBA00023004"/>
    </source>
</evidence>
<keyword evidence="6" id="KW-1185">Reference proteome</keyword>
<keyword evidence="3" id="KW-0560">Oxidoreductase</keyword>
<dbReference type="InterPro" id="IPR026992">
    <property type="entry name" value="DIOX_N"/>
</dbReference>
<name>A0A6A1UW77_9ROSI</name>
<comment type="caution">
    <text evidence="5">The sequence shown here is derived from an EMBL/GenBank/DDBJ whole genome shotgun (WGS) entry which is preliminary data.</text>
</comment>
<dbReference type="InterPro" id="IPR027443">
    <property type="entry name" value="IPNS-like_sf"/>
</dbReference>